<gene>
    <name evidence="1" type="ORF">EER27_16580</name>
</gene>
<evidence type="ECO:0008006" key="3">
    <source>
        <dbReference type="Google" id="ProtNLM"/>
    </source>
</evidence>
<evidence type="ECO:0000313" key="1">
    <source>
        <dbReference type="EMBL" id="RNF81729.1"/>
    </source>
</evidence>
<dbReference type="AlphaFoldDB" id="A0A3M8SKL4"/>
<comment type="caution">
    <text evidence="1">The sequence shown here is derived from an EMBL/GenBank/DDBJ whole genome shotgun (WGS) entry which is preliminary data.</text>
</comment>
<keyword evidence="2" id="KW-1185">Reference proteome</keyword>
<accession>A0A3M8SKL4</accession>
<proteinExistence type="predicted"/>
<reference evidence="1 2" key="1">
    <citation type="submission" date="2018-11" db="EMBL/GenBank/DDBJ databases">
        <title>Lysobacter cryohumiis sp. nov., isolated from soil in the Tianshan Mountains, Xinjiang, China.</title>
        <authorList>
            <person name="Luo Y."/>
            <person name="Sheng H."/>
        </authorList>
    </citation>
    <scope>NUCLEOTIDE SEQUENCE [LARGE SCALE GENOMIC DNA]</scope>
    <source>
        <strain evidence="1 2">ZS60</strain>
    </source>
</reference>
<dbReference type="EMBL" id="RIBS01000013">
    <property type="protein sequence ID" value="RNF81729.1"/>
    <property type="molecule type" value="Genomic_DNA"/>
</dbReference>
<protein>
    <recommendedName>
        <fullName evidence="3">Lysozyme inhibitor LprI N-terminal domain-containing protein</fullName>
    </recommendedName>
</protein>
<organism evidence="1 2">
    <name type="scientific">Montanilutibacter psychrotolerans</name>
    <dbReference type="NCBI Taxonomy" id="1327343"/>
    <lineage>
        <taxon>Bacteria</taxon>
        <taxon>Pseudomonadati</taxon>
        <taxon>Pseudomonadota</taxon>
        <taxon>Gammaproteobacteria</taxon>
        <taxon>Lysobacterales</taxon>
        <taxon>Lysobacteraceae</taxon>
        <taxon>Montanilutibacter</taxon>
    </lineage>
</organism>
<evidence type="ECO:0000313" key="2">
    <source>
        <dbReference type="Proteomes" id="UP000267049"/>
    </source>
</evidence>
<sequence length="79" mass="8734">MALNQIGIAECDHFLTRVATCLRQLPEAERAKHEQSLLIARQGWVQAAASGRDRMGIGQSCRVRLEQARATYAVHGCTL</sequence>
<name>A0A3M8SKL4_9GAMM</name>
<dbReference type="Proteomes" id="UP000267049">
    <property type="component" value="Unassembled WGS sequence"/>
</dbReference>